<dbReference type="EMBL" id="AK375452">
    <property type="protein sequence ID" value="BAK06647.1"/>
    <property type="molecule type" value="mRNA"/>
</dbReference>
<sequence length="658" mass="71293">MPSGGAPLAVFLVSSLKSGARLRHGEQLHALAAKSGLLASNTFVRNSLLAFYARLPSPQAPALARHLFDEIPLALRDPAAHNTLLASLARAGRLDLAQGMLAEMPQRDTVSYTTVLTALARAGHAEDAVAVFRGMLAQDVPPNEVTLAGVLTALALERPPVPVGVAHGVTVRRGLNGFLIVATNLVHAYAAASQVCFAREIFEQMPDKNTVTWNAMLNGYLKAGMLPMAAEVFGRIPERDAVSWLTIIDGYIRADCTSEALRAYVAMMAEVDTRGNAALLVDLIKVCARHAAVLEGQQLHTVILKDGFDAHPFVQATLIHFYGSCDLLDIARMQFKLSDKSHIASWNALMSGLLHRNLMHEARQLFDDMPERDTISWSTLLSGYVQSGHSNKALQLFYLMLGAGVEPNDVTLASTLSAVADSGMLEQGRFIHDYIISNSIQLTDNLSAGLIDMYAKCGSVADAIQLFSHVKHKLSSVSPWNAIICSLAIHGHAHTSLELFLELQRTNIKPNSVTYIGVLNACCHAGLVTEGRHHFESMSREYGIQPTIKHYGCMVDLLGRAGHLEEAENLIQMMPMRSDVVIWGSILAAARTHGNVALGEKAAEELAKIDPNHGASKVALSNIFAEAARWNNVSLVRKELQDEDENMGRFSGSSGVVQ</sequence>
<feature type="repeat" description="PPR" evidence="4">
    <location>
        <begin position="476"/>
        <end position="510"/>
    </location>
</feature>
<keyword evidence="1" id="KW-0677">Repeat</keyword>
<dbReference type="InterPro" id="IPR046960">
    <property type="entry name" value="PPR_At4g14850-like_plant"/>
</dbReference>
<reference evidence="5" key="1">
    <citation type="journal article" date="2011" name="Plant Physiol.">
        <title>Comprehensive sequence analysis of 24,783 barley full-length cDNAs derived from 12 clone libraries.</title>
        <authorList>
            <person name="Matsumoto T."/>
            <person name="Tanaka T."/>
            <person name="Sakai H."/>
            <person name="Amano N."/>
            <person name="Kanamori H."/>
            <person name="Kurita K."/>
            <person name="Kikuta A."/>
            <person name="Kamiya K."/>
            <person name="Yamamoto M."/>
            <person name="Ikawa H."/>
            <person name="Fujii N."/>
            <person name="Hori K."/>
            <person name="Itoh T."/>
            <person name="Sato K."/>
        </authorList>
    </citation>
    <scope>NUCLEOTIDE SEQUENCE</scope>
    <source>
        <tissue evidence="5">Flower</tissue>
    </source>
</reference>
<accession>F2EH25</accession>
<feature type="repeat" description="PPR" evidence="4">
    <location>
        <begin position="342"/>
        <end position="372"/>
    </location>
</feature>
<feature type="repeat" description="PPR" evidence="4">
    <location>
        <begin position="209"/>
        <end position="243"/>
    </location>
</feature>
<dbReference type="FunFam" id="1.25.40.10:FF:000442">
    <property type="entry name" value="Pentatricopeptide repeat-containing protein At3g49710"/>
    <property type="match status" value="1"/>
</dbReference>
<protein>
    <submittedName>
        <fullName evidence="5">Predicted protein</fullName>
    </submittedName>
</protein>
<evidence type="ECO:0000256" key="1">
    <source>
        <dbReference type="ARBA" id="ARBA00022737"/>
    </source>
</evidence>
<dbReference type="PANTHER" id="PTHR47926:SF407">
    <property type="entry name" value="(WILD MALAYSIAN BANANA) HYPOTHETICAL PROTEIN"/>
    <property type="match status" value="1"/>
</dbReference>
<dbReference type="GO" id="GO:0003723">
    <property type="term" value="F:RNA binding"/>
    <property type="evidence" value="ECO:0007669"/>
    <property type="project" value="InterPro"/>
</dbReference>
<dbReference type="Pfam" id="PF20431">
    <property type="entry name" value="E_motif"/>
    <property type="match status" value="1"/>
</dbReference>
<dbReference type="Pfam" id="PF13041">
    <property type="entry name" value="PPR_2"/>
    <property type="match status" value="3"/>
</dbReference>
<dbReference type="AlphaFoldDB" id="F2EH25"/>
<keyword evidence="2" id="KW-0809">Transit peptide</keyword>
<feature type="repeat" description="PPR" evidence="4">
    <location>
        <begin position="77"/>
        <end position="107"/>
    </location>
</feature>
<proteinExistence type="evidence at transcript level"/>
<dbReference type="InterPro" id="IPR002885">
    <property type="entry name" value="PPR_rpt"/>
</dbReference>
<feature type="repeat" description="PPR" evidence="4">
    <location>
        <begin position="373"/>
        <end position="407"/>
    </location>
</feature>
<dbReference type="PANTHER" id="PTHR47926">
    <property type="entry name" value="PENTATRICOPEPTIDE REPEAT-CONTAINING PROTEIN"/>
    <property type="match status" value="1"/>
</dbReference>
<feature type="repeat" description="PPR" evidence="4">
    <location>
        <begin position="511"/>
        <end position="546"/>
    </location>
</feature>
<dbReference type="Gene3D" id="1.25.40.10">
    <property type="entry name" value="Tetratricopeptide repeat domain"/>
    <property type="match status" value="4"/>
</dbReference>
<organism evidence="5">
    <name type="scientific">Hordeum vulgare subsp. vulgare</name>
    <name type="common">Domesticated barley</name>
    <dbReference type="NCBI Taxonomy" id="112509"/>
    <lineage>
        <taxon>Eukaryota</taxon>
        <taxon>Viridiplantae</taxon>
        <taxon>Streptophyta</taxon>
        <taxon>Embryophyta</taxon>
        <taxon>Tracheophyta</taxon>
        <taxon>Spermatophyta</taxon>
        <taxon>Magnoliopsida</taxon>
        <taxon>Liliopsida</taxon>
        <taxon>Poales</taxon>
        <taxon>Poaceae</taxon>
        <taxon>BOP clade</taxon>
        <taxon>Pooideae</taxon>
        <taxon>Triticodae</taxon>
        <taxon>Triticeae</taxon>
        <taxon>Hordeinae</taxon>
        <taxon>Hordeum</taxon>
    </lineage>
</organism>
<evidence type="ECO:0000256" key="4">
    <source>
        <dbReference type="PROSITE-ProRule" id="PRU00708"/>
    </source>
</evidence>
<comment type="similarity">
    <text evidence="3">Belongs to the PPR family. PCMP-E subfamily.</text>
</comment>
<evidence type="ECO:0000256" key="2">
    <source>
        <dbReference type="ARBA" id="ARBA00022946"/>
    </source>
</evidence>
<feature type="repeat" description="PPR" evidence="4">
    <location>
        <begin position="108"/>
        <end position="142"/>
    </location>
</feature>
<dbReference type="FunFam" id="1.25.40.10:FF:000212">
    <property type="entry name" value="Pentatricopeptide repeat-containing protein At2g03380, mitochondrial"/>
    <property type="match status" value="1"/>
</dbReference>
<dbReference type="NCBIfam" id="TIGR00756">
    <property type="entry name" value="PPR"/>
    <property type="match status" value="6"/>
</dbReference>
<dbReference type="GO" id="GO:0009451">
    <property type="term" value="P:RNA modification"/>
    <property type="evidence" value="ECO:0007669"/>
    <property type="project" value="InterPro"/>
</dbReference>
<dbReference type="PROSITE" id="PS51375">
    <property type="entry name" value="PPR"/>
    <property type="match status" value="7"/>
</dbReference>
<evidence type="ECO:0000256" key="3">
    <source>
        <dbReference type="ARBA" id="ARBA00061659"/>
    </source>
</evidence>
<dbReference type="InterPro" id="IPR046848">
    <property type="entry name" value="E_motif"/>
</dbReference>
<name>F2EH25_HORVV</name>
<evidence type="ECO:0000313" key="5">
    <source>
        <dbReference type="EMBL" id="BAK06647.1"/>
    </source>
</evidence>
<dbReference type="Pfam" id="PF01535">
    <property type="entry name" value="PPR"/>
    <property type="match status" value="5"/>
</dbReference>
<dbReference type="InterPro" id="IPR011990">
    <property type="entry name" value="TPR-like_helical_dom_sf"/>
</dbReference>